<organism evidence="2 3">
    <name type="scientific">Geobacillus proteiniphilus</name>
    <dbReference type="NCBI Taxonomy" id="860353"/>
    <lineage>
        <taxon>Bacteria</taxon>
        <taxon>Bacillati</taxon>
        <taxon>Bacillota</taxon>
        <taxon>Bacilli</taxon>
        <taxon>Bacillales</taxon>
        <taxon>Anoxybacillaceae</taxon>
        <taxon>Geobacillus</taxon>
    </lineage>
</organism>
<keyword evidence="1" id="KW-1133">Transmembrane helix</keyword>
<keyword evidence="1" id="KW-0812">Transmembrane</keyword>
<dbReference type="EMBL" id="CP133076">
    <property type="protein sequence ID" value="WMJ15410.1"/>
    <property type="molecule type" value="Genomic_DNA"/>
</dbReference>
<proteinExistence type="predicted"/>
<evidence type="ECO:0000313" key="2">
    <source>
        <dbReference type="EMBL" id="WMJ15410.1"/>
    </source>
</evidence>
<name>A0ABY9MBM2_9BACL</name>
<gene>
    <name evidence="2" type="ORF">RA955_11400</name>
</gene>
<accession>A0ABY9MBM2</accession>
<dbReference type="RefSeq" id="WP_074043715.1">
    <property type="nucleotide sequence ID" value="NZ_CP133076.1"/>
</dbReference>
<feature type="transmembrane region" description="Helical" evidence="1">
    <location>
        <begin position="49"/>
        <end position="67"/>
    </location>
</feature>
<evidence type="ECO:0000256" key="1">
    <source>
        <dbReference type="SAM" id="Phobius"/>
    </source>
</evidence>
<keyword evidence="1" id="KW-0472">Membrane</keyword>
<sequence>MLNRIKVKKYIDETKPFFQTKGFPYTTIVAVVSLGAIWIEFLFENEHRFGSILCLAILSVLAMYTAIKEKQRRRLETKAPGRTA</sequence>
<feature type="transmembrane region" description="Helical" evidence="1">
    <location>
        <begin position="23"/>
        <end position="43"/>
    </location>
</feature>
<keyword evidence="3" id="KW-1185">Reference proteome</keyword>
<evidence type="ECO:0000313" key="3">
    <source>
        <dbReference type="Proteomes" id="UP001223761"/>
    </source>
</evidence>
<reference evidence="2 3" key="1">
    <citation type="submission" date="2023-08" db="EMBL/GenBank/DDBJ databases">
        <title>Genome sequencing of the thermostable Gram positive bacteria Geobacillus proteiniphilus strain T-6.</title>
        <authorList>
            <person name="Shulami S."/>
            <person name="Shoham Y."/>
        </authorList>
    </citation>
    <scope>NUCLEOTIDE SEQUENCE [LARGE SCALE GENOMIC DNA]</scope>
    <source>
        <strain evidence="2 3">T-6</strain>
    </source>
</reference>
<dbReference type="Proteomes" id="UP001223761">
    <property type="component" value="Chromosome"/>
</dbReference>
<protein>
    <submittedName>
        <fullName evidence="2">Uncharacterized protein</fullName>
    </submittedName>
</protein>